<dbReference type="OrthoDB" id="3524679at2759"/>
<dbReference type="STRING" id="149040.A0A194X101"/>
<dbReference type="InParanoid" id="A0A194X101"/>
<dbReference type="InterPro" id="IPR033481">
    <property type="entry name" value="Dni1/Fig1"/>
</dbReference>
<dbReference type="Proteomes" id="UP000070700">
    <property type="component" value="Unassembled WGS sequence"/>
</dbReference>
<proteinExistence type="predicted"/>
<gene>
    <name evidence="3" type="ORF">LY89DRAFT_754359</name>
</gene>
<dbReference type="RefSeq" id="XP_018067897.1">
    <property type="nucleotide sequence ID" value="XM_018221321.1"/>
</dbReference>
<evidence type="ECO:0000313" key="3">
    <source>
        <dbReference type="EMBL" id="KUJ13542.1"/>
    </source>
</evidence>
<evidence type="ECO:0000256" key="2">
    <source>
        <dbReference type="SAM" id="Phobius"/>
    </source>
</evidence>
<evidence type="ECO:0000256" key="1">
    <source>
        <dbReference type="SAM" id="MobiDB-lite"/>
    </source>
</evidence>
<keyword evidence="2" id="KW-1133">Transmembrane helix</keyword>
<feature type="transmembrane region" description="Helical" evidence="2">
    <location>
        <begin position="170"/>
        <end position="195"/>
    </location>
</feature>
<keyword evidence="4" id="KW-1185">Reference proteome</keyword>
<reference evidence="3 4" key="1">
    <citation type="submission" date="2015-10" db="EMBL/GenBank/DDBJ databases">
        <title>Full genome of DAOMC 229536 Phialocephala scopiformis, a fungal endophyte of spruce producing the potent anti-insectan compound rugulosin.</title>
        <authorList>
            <consortium name="DOE Joint Genome Institute"/>
            <person name="Walker A.K."/>
            <person name="Frasz S.L."/>
            <person name="Seifert K.A."/>
            <person name="Miller J.D."/>
            <person name="Mondo S.J."/>
            <person name="Labutti K."/>
            <person name="Lipzen A."/>
            <person name="Dockter R."/>
            <person name="Kennedy M."/>
            <person name="Grigoriev I.V."/>
            <person name="Spatafora J.W."/>
        </authorList>
    </citation>
    <scope>NUCLEOTIDE SEQUENCE [LARGE SCALE GENOMIC DNA]</scope>
    <source>
        <strain evidence="3 4">CBS 120377</strain>
    </source>
</reference>
<dbReference type="GO" id="GO:0016020">
    <property type="term" value="C:membrane"/>
    <property type="evidence" value="ECO:0007669"/>
    <property type="project" value="InterPro"/>
</dbReference>
<keyword evidence="2" id="KW-0812">Transmembrane</keyword>
<accession>A0A194X101</accession>
<feature type="transmembrane region" description="Helical" evidence="2">
    <location>
        <begin position="215"/>
        <end position="231"/>
    </location>
</feature>
<protein>
    <submittedName>
        <fullName evidence="3">Uncharacterized protein</fullName>
    </submittedName>
</protein>
<feature type="transmembrane region" description="Helical" evidence="2">
    <location>
        <begin position="115"/>
        <end position="137"/>
    </location>
</feature>
<feature type="compositionally biased region" description="Polar residues" evidence="1">
    <location>
        <begin position="248"/>
        <end position="263"/>
    </location>
</feature>
<sequence length="293" mass="30901">MAISFHPSESVFERGGPIYILAVPILLFYSLSLVGCISVSPGIPGIFLIQLQDNTGNGTRIQIGYFGVCSASNSSASALETLCKSTFGTSTAELSTGLSIPQDFLQYGLDVRDTAFPSFLPVGAVCFLLGTLAFILLKMTLRTLDDITDDENKEEKMESRADRLSSATSGLLWASVGIALTVAYASTVTLSGLAFVTGTRFSTATHVVRGTTLEALQWAIVGLSALFALGVRHMIRSNDSSDDDDQHQNPATKALSGSSTAQGVSRPRPTLQSGARSAPPPPKAPILGLPAKR</sequence>
<dbReference type="KEGG" id="psco:LY89DRAFT_754359"/>
<organism evidence="3 4">
    <name type="scientific">Mollisia scopiformis</name>
    <name type="common">Conifer needle endophyte fungus</name>
    <name type="synonym">Phialocephala scopiformis</name>
    <dbReference type="NCBI Taxonomy" id="149040"/>
    <lineage>
        <taxon>Eukaryota</taxon>
        <taxon>Fungi</taxon>
        <taxon>Dikarya</taxon>
        <taxon>Ascomycota</taxon>
        <taxon>Pezizomycotina</taxon>
        <taxon>Leotiomycetes</taxon>
        <taxon>Helotiales</taxon>
        <taxon>Mollisiaceae</taxon>
        <taxon>Mollisia</taxon>
    </lineage>
</organism>
<dbReference type="GeneID" id="28831047"/>
<keyword evidence="2" id="KW-0472">Membrane</keyword>
<feature type="region of interest" description="Disordered" evidence="1">
    <location>
        <begin position="238"/>
        <end position="293"/>
    </location>
</feature>
<dbReference type="Pfam" id="PF12351">
    <property type="entry name" value="Fig1"/>
    <property type="match status" value="1"/>
</dbReference>
<dbReference type="EMBL" id="KQ947422">
    <property type="protein sequence ID" value="KUJ13542.1"/>
    <property type="molecule type" value="Genomic_DNA"/>
</dbReference>
<name>A0A194X101_MOLSC</name>
<feature type="transmembrane region" description="Helical" evidence="2">
    <location>
        <begin position="18"/>
        <end position="40"/>
    </location>
</feature>
<dbReference type="AlphaFoldDB" id="A0A194X101"/>
<evidence type="ECO:0000313" key="4">
    <source>
        <dbReference type="Proteomes" id="UP000070700"/>
    </source>
</evidence>